<dbReference type="RefSeq" id="WP_328777392.1">
    <property type="nucleotide sequence ID" value="NZ_CP108057.1"/>
</dbReference>
<dbReference type="EMBL" id="CP108057">
    <property type="protein sequence ID" value="WUO50642.1"/>
    <property type="molecule type" value="Genomic_DNA"/>
</dbReference>
<gene>
    <name evidence="1" type="ORF">OHU17_35050</name>
</gene>
<evidence type="ECO:0000313" key="2">
    <source>
        <dbReference type="Proteomes" id="UP001432075"/>
    </source>
</evidence>
<sequence>MGLPARVPFTFRRPHSIYEATVPVALCVAAILDHPAITAGDEVPNRESQNRPPLVQLLGWL</sequence>
<organism evidence="1 2">
    <name type="scientific">Streptomyces goshikiensis</name>
    <dbReference type="NCBI Taxonomy" id="1942"/>
    <lineage>
        <taxon>Bacteria</taxon>
        <taxon>Bacillati</taxon>
        <taxon>Actinomycetota</taxon>
        <taxon>Actinomycetes</taxon>
        <taxon>Kitasatosporales</taxon>
        <taxon>Streptomycetaceae</taxon>
        <taxon>Streptomyces</taxon>
    </lineage>
</organism>
<evidence type="ECO:0000313" key="1">
    <source>
        <dbReference type="EMBL" id="WUO50642.1"/>
    </source>
</evidence>
<accession>A0ABZ1RXC0</accession>
<keyword evidence="2" id="KW-1185">Reference proteome</keyword>
<protein>
    <recommendedName>
        <fullName evidence="3">Transposase</fullName>
    </recommendedName>
</protein>
<dbReference type="Proteomes" id="UP001432075">
    <property type="component" value="Chromosome"/>
</dbReference>
<proteinExistence type="predicted"/>
<name>A0ABZ1RXC0_9ACTN</name>
<reference evidence="1" key="1">
    <citation type="submission" date="2022-10" db="EMBL/GenBank/DDBJ databases">
        <title>The complete genomes of actinobacterial strains from the NBC collection.</title>
        <authorList>
            <person name="Joergensen T.S."/>
            <person name="Alvarez Arevalo M."/>
            <person name="Sterndorff E.B."/>
            <person name="Faurdal D."/>
            <person name="Vuksanovic O."/>
            <person name="Mourched A.-S."/>
            <person name="Charusanti P."/>
            <person name="Shaw S."/>
            <person name="Blin K."/>
            <person name="Weber T."/>
        </authorList>
    </citation>
    <scope>NUCLEOTIDE SEQUENCE</scope>
    <source>
        <strain evidence="1">NBC_00283</strain>
    </source>
</reference>
<evidence type="ECO:0008006" key="3">
    <source>
        <dbReference type="Google" id="ProtNLM"/>
    </source>
</evidence>